<name>Q6E6C2_ANTLO</name>
<comment type="similarity">
    <text evidence="2">In the C-terminal section; belongs to the trehalose phosphatase family.</text>
</comment>
<dbReference type="GO" id="GO:0005829">
    <property type="term" value="C:cytosol"/>
    <property type="evidence" value="ECO:0007669"/>
    <property type="project" value="TreeGrafter"/>
</dbReference>
<dbReference type="EMBL" id="AY548904">
    <property type="protein sequence ID" value="AAT12365.1"/>
    <property type="molecule type" value="Genomic_DNA"/>
</dbReference>
<dbReference type="Pfam" id="PF02358">
    <property type="entry name" value="Trehalose_PPase"/>
    <property type="match status" value="1"/>
</dbReference>
<proteinExistence type="inferred from homology"/>
<protein>
    <submittedName>
        <fullName evidence="3">Trehalose-6-phosphate phosphatase</fullName>
    </submittedName>
</protein>
<sequence length="754" mass="86797">MKVIAVAHKVPVVAVSKRGNICTISESIRNALLNTPLKTKASVLKSIMENVTLSQKKTESLKLVHQHLNQSLFRDLTDVVFVGIIPNLSVVASNEKEQRIIGKLRNEYAKKHIYPISERRLGDGLYKDFAEIRLRNVCFSTQWNDIEISVDEEKSFEDYVRMNKFFCSEILGLYEEGDIIWVVDHFLWLLPEMIREKIPGARVGTTLFLPFPGDDLFNCMNYSERLVRSLLASSYIEFQSKTSMVNFLRFGKMVYRGLRYTVDSSTIKFEGQETRYAVNRYMTSESVPTRITATKKCQEYLSRMRKKYKNKKVVVSVTHTTSSHTLLNVYKIIESFFRKYRKNVVFINVEIVEGEYNTEVKAEVGRIEEYISLVYGRHVFKRIFGIDDYKYYGLLQLADCGLVLMENCEVSLPVLDFILSRTGKCAPIFVTQNSRLCKGLNLVRVNPRDATAVAKKIKDALFAVEKHQKLVPNANAISECSAKGTWFEKFLRNMNEVKCKEHSKLTPCKDLSVIFERYKETKKRLFLFDYDGTACGNSEKSQRRCTHRVLLQLLMALSEKGQVVIVTGRDKHTIDKWIQDPVIEIYAEHGTLHRKNGVWENFTGDTRWRGPAEEIISFYVERSPGSLMESKETALCFHYRQCSKFIQEKQSAACRNSLYMLFKDFENLEVVEGKSVVEIRCSGKNKGDVVREIADEYDFVLCAGDDVTDESMFVECKDIDTRFSVLVGHRNTDAKFAVNDPASFLETLETMLKL</sequence>
<dbReference type="InterPro" id="IPR001830">
    <property type="entry name" value="Glyco_trans_20"/>
</dbReference>
<dbReference type="Pfam" id="PF00982">
    <property type="entry name" value="Glyco_transf_20"/>
    <property type="match status" value="1"/>
</dbReference>
<dbReference type="PANTHER" id="PTHR10788:SF106">
    <property type="entry name" value="BCDNA.GH08860"/>
    <property type="match status" value="1"/>
</dbReference>
<organism evidence="3">
    <name type="scientific">Antonospora locustae</name>
    <name type="common">Microsporidian parasite</name>
    <name type="synonym">Nosema locustae</name>
    <dbReference type="NCBI Taxonomy" id="278021"/>
    <lineage>
        <taxon>Eukaryota</taxon>
        <taxon>Fungi</taxon>
        <taxon>Fungi incertae sedis</taxon>
        <taxon>Microsporidia</taxon>
        <taxon>Antonospora</taxon>
    </lineage>
</organism>
<dbReference type="InterPro" id="IPR023214">
    <property type="entry name" value="HAD_sf"/>
</dbReference>
<evidence type="ECO:0000313" key="3">
    <source>
        <dbReference type="EMBL" id="AAT12365.1"/>
    </source>
</evidence>
<dbReference type="CDD" id="cd01627">
    <property type="entry name" value="HAD_TPP"/>
    <property type="match status" value="1"/>
</dbReference>
<dbReference type="InterPro" id="IPR006379">
    <property type="entry name" value="HAD-SF_hydro_IIB"/>
</dbReference>
<dbReference type="SUPFAM" id="SSF56784">
    <property type="entry name" value="HAD-like"/>
    <property type="match status" value="1"/>
</dbReference>
<reference evidence="3" key="1">
    <citation type="journal article" date="2004" name="Curr. Biol.">
        <title>Genome compaction and stability in microsporidian intracellular parasites.</title>
        <authorList>
            <person name="Slamovits C.H."/>
            <person name="Fast N.M."/>
            <person name="Law J.S."/>
            <person name="Keeling P.J."/>
        </authorList>
    </citation>
    <scope>NUCLEOTIDE SEQUENCE</scope>
</reference>
<dbReference type="InterPro" id="IPR003337">
    <property type="entry name" value="Trehalose_PPase"/>
</dbReference>
<dbReference type="GO" id="GO:0003825">
    <property type="term" value="F:alpha,alpha-trehalose-phosphate synthase (UDP-forming) activity"/>
    <property type="evidence" value="ECO:0007669"/>
    <property type="project" value="TreeGrafter"/>
</dbReference>
<dbReference type="Gene3D" id="3.40.50.1000">
    <property type="entry name" value="HAD superfamily/HAD-like"/>
    <property type="match status" value="1"/>
</dbReference>
<dbReference type="NCBIfam" id="TIGR00685">
    <property type="entry name" value="T6PP"/>
    <property type="match status" value="1"/>
</dbReference>
<dbReference type="SUPFAM" id="SSF53756">
    <property type="entry name" value="UDP-Glycosyltransferase/glycogen phosphorylase"/>
    <property type="match status" value="1"/>
</dbReference>
<dbReference type="PANTHER" id="PTHR10788">
    <property type="entry name" value="TREHALOSE-6-PHOSPHATE SYNTHASE"/>
    <property type="match status" value="1"/>
</dbReference>
<dbReference type="GO" id="GO:0005992">
    <property type="term" value="P:trehalose biosynthetic process"/>
    <property type="evidence" value="ECO:0007669"/>
    <property type="project" value="InterPro"/>
</dbReference>
<accession>Q6E6C2</accession>
<evidence type="ECO:0000256" key="2">
    <source>
        <dbReference type="ARBA" id="ARBA00006330"/>
    </source>
</evidence>
<dbReference type="Gene3D" id="3.30.70.1020">
    <property type="entry name" value="Trehalose-6-phosphate phosphatase related protein, domain 2"/>
    <property type="match status" value="1"/>
</dbReference>
<comment type="similarity">
    <text evidence="1">In the N-terminal section; belongs to the glycosyltransferase 20 family.</text>
</comment>
<dbReference type="InterPro" id="IPR036412">
    <property type="entry name" value="HAD-like_sf"/>
</dbReference>
<dbReference type="NCBIfam" id="TIGR01484">
    <property type="entry name" value="HAD-SF-IIB"/>
    <property type="match status" value="1"/>
</dbReference>
<dbReference type="CAZy" id="GT20">
    <property type="family name" value="Glycosyltransferase Family 20"/>
</dbReference>
<evidence type="ECO:0000256" key="1">
    <source>
        <dbReference type="ARBA" id="ARBA00005409"/>
    </source>
</evidence>
<dbReference type="GO" id="GO:0005946">
    <property type="term" value="C:alpha,alpha-trehalose-phosphate synthase complex (UDP-forming)"/>
    <property type="evidence" value="ECO:0007669"/>
    <property type="project" value="TreeGrafter"/>
</dbReference>
<dbReference type="AlphaFoldDB" id="Q6E6C2"/>
<dbReference type="Gene3D" id="3.40.50.2000">
    <property type="entry name" value="Glycogen Phosphorylase B"/>
    <property type="match status" value="2"/>
</dbReference>
<dbReference type="GO" id="GO:0004805">
    <property type="term" value="F:trehalose-phosphatase activity"/>
    <property type="evidence" value="ECO:0007669"/>
    <property type="project" value="TreeGrafter"/>
</dbReference>